<dbReference type="InterPro" id="IPR003773">
    <property type="entry name" value="Menaquinone_biosynth"/>
</dbReference>
<dbReference type="InterPro" id="IPR030868">
    <property type="entry name" value="MqnA"/>
</dbReference>
<comment type="function">
    <text evidence="4">Catalyzes the dehydration of chorismate into 3-[(1-carboxyvinyl)oxy]benzoate, a step in the biosynthesis of menaquinone (MK, vitamin K2).</text>
</comment>
<keyword evidence="3 4" id="KW-0456">Lyase</keyword>
<dbReference type="OrthoDB" id="9810112at2"/>
<evidence type="ECO:0000256" key="4">
    <source>
        <dbReference type="HAMAP-Rule" id="MF_00995"/>
    </source>
</evidence>
<dbReference type="PANTHER" id="PTHR37690">
    <property type="entry name" value="CHORISMATE DEHYDRATASE"/>
    <property type="match status" value="1"/>
</dbReference>
<proteinExistence type="inferred from homology"/>
<dbReference type="Gene3D" id="3.40.190.10">
    <property type="entry name" value="Periplasmic binding protein-like II"/>
    <property type="match status" value="2"/>
</dbReference>
<dbReference type="RefSeq" id="WP_147060425.1">
    <property type="nucleotide sequence ID" value="NZ_CP042437.1"/>
</dbReference>
<keyword evidence="6" id="KW-1185">Reference proteome</keyword>
<reference evidence="5 6" key="1">
    <citation type="journal article" date="2013" name="J. Microbiol.">
        <title>Mucilaginibacter ginsenosidivorax sp. nov., with ginsenoside converting activity isolated from sediment.</title>
        <authorList>
            <person name="Kim J.K."/>
            <person name="Choi T.E."/>
            <person name="Liu Q.M."/>
            <person name="Park H.Y."/>
            <person name="Yi T.H."/>
            <person name="Yoon M.H."/>
            <person name="Kim S.C."/>
            <person name="Im W.T."/>
        </authorList>
    </citation>
    <scope>NUCLEOTIDE SEQUENCE [LARGE SCALE GENOMIC DNA]</scope>
    <source>
        <strain evidence="5 6">KHI28</strain>
    </source>
</reference>
<dbReference type="GO" id="GO:0016836">
    <property type="term" value="F:hydro-lyase activity"/>
    <property type="evidence" value="ECO:0007669"/>
    <property type="project" value="UniProtKB-UniRule"/>
</dbReference>
<dbReference type="SUPFAM" id="SSF53850">
    <property type="entry name" value="Periplasmic binding protein-like II"/>
    <property type="match status" value="1"/>
</dbReference>
<dbReference type="GO" id="GO:0009234">
    <property type="term" value="P:menaquinone biosynthetic process"/>
    <property type="evidence" value="ECO:0007669"/>
    <property type="project" value="UniProtKB-UniRule"/>
</dbReference>
<dbReference type="CDD" id="cd13634">
    <property type="entry name" value="PBP2_Sco4506"/>
    <property type="match status" value="1"/>
</dbReference>
<dbReference type="KEGG" id="mgk:FSB76_30895"/>
<dbReference type="PANTHER" id="PTHR37690:SF1">
    <property type="entry name" value="CHORISMATE DEHYDRATASE"/>
    <property type="match status" value="1"/>
</dbReference>
<comment type="catalytic activity">
    <reaction evidence="4">
        <text>chorismate = 3-[(1-carboxyvinyl)-oxy]benzoate + H2O</text>
        <dbReference type="Rhea" id="RHEA:40051"/>
        <dbReference type="ChEBI" id="CHEBI:15377"/>
        <dbReference type="ChEBI" id="CHEBI:29748"/>
        <dbReference type="ChEBI" id="CHEBI:76981"/>
        <dbReference type="EC" id="4.2.1.151"/>
    </reaction>
</comment>
<evidence type="ECO:0000256" key="2">
    <source>
        <dbReference type="ARBA" id="ARBA00022428"/>
    </source>
</evidence>
<dbReference type="EC" id="4.2.1.151" evidence="4"/>
<comment type="similarity">
    <text evidence="4">Belongs to the MqnA/MqnD family. MqnA subfamily.</text>
</comment>
<organism evidence="5 6">
    <name type="scientific">Mucilaginibacter ginsenosidivorax</name>
    <dbReference type="NCBI Taxonomy" id="862126"/>
    <lineage>
        <taxon>Bacteria</taxon>
        <taxon>Pseudomonadati</taxon>
        <taxon>Bacteroidota</taxon>
        <taxon>Sphingobacteriia</taxon>
        <taxon>Sphingobacteriales</taxon>
        <taxon>Sphingobacteriaceae</taxon>
        <taxon>Mucilaginibacter</taxon>
    </lineage>
</organism>
<evidence type="ECO:0000256" key="3">
    <source>
        <dbReference type="ARBA" id="ARBA00023239"/>
    </source>
</evidence>
<evidence type="ECO:0000313" key="6">
    <source>
        <dbReference type="Proteomes" id="UP000321362"/>
    </source>
</evidence>
<dbReference type="HAMAP" id="MF_00995">
    <property type="entry name" value="MqnA"/>
    <property type="match status" value="1"/>
</dbReference>
<dbReference type="UniPathway" id="UPA00079"/>
<gene>
    <name evidence="4" type="primary">mqnA</name>
    <name evidence="5" type="ORF">FSB76_30895</name>
</gene>
<sequence>MKKIRISAVSYTNTKPFIYGLQHTGFVDKIELSLDTPTDCAQKLIDDVADIGLIPVAATLSLPNWEIVSDYCIGAVGAVNSVFIFSNCPVHDIKYLQLDPESRSSNNLARVLLKNYWKISPELIERAPNYSLSTEPDTAFVQIGDRTFGKKDQYKYVYDLAEEWQKFTGLPFVFAGWIANKPIPHDFMLEFNAALKYGLDHRQELFKELPMRDDFDIVDYLMVKIDFDLTEGKKKALYMFLDYIKQLND</sequence>
<dbReference type="AlphaFoldDB" id="A0A5B8W812"/>
<accession>A0A5B8W812</accession>
<protein>
    <recommendedName>
        <fullName evidence="4">Chorismate dehydratase</fullName>
        <ecNumber evidence="4">4.2.1.151</ecNumber>
    </recommendedName>
    <alternativeName>
        <fullName evidence="4">Menaquinone biosynthetic enzyme MqnA</fullName>
    </alternativeName>
</protein>
<dbReference type="EMBL" id="CP042437">
    <property type="protein sequence ID" value="QEC80150.1"/>
    <property type="molecule type" value="Genomic_DNA"/>
</dbReference>
<dbReference type="Pfam" id="PF02621">
    <property type="entry name" value="VitK2_biosynth"/>
    <property type="match status" value="1"/>
</dbReference>
<dbReference type="Proteomes" id="UP000321362">
    <property type="component" value="Chromosome"/>
</dbReference>
<comment type="pathway">
    <text evidence="1 4">Quinol/quinone metabolism; menaquinone biosynthesis.</text>
</comment>
<name>A0A5B8W812_9SPHI</name>
<evidence type="ECO:0000256" key="1">
    <source>
        <dbReference type="ARBA" id="ARBA00004863"/>
    </source>
</evidence>
<keyword evidence="2 4" id="KW-0474">Menaquinone biosynthesis</keyword>
<evidence type="ECO:0000313" key="5">
    <source>
        <dbReference type="EMBL" id="QEC80150.1"/>
    </source>
</evidence>